<keyword evidence="1" id="KW-0732">Signal</keyword>
<protein>
    <recommendedName>
        <fullName evidence="2">Tn3 transposase DDE domain-containing protein</fullName>
    </recommendedName>
</protein>
<dbReference type="EMBL" id="CADCUV010000117">
    <property type="protein sequence ID" value="CAA9421128.1"/>
    <property type="molecule type" value="Genomic_DNA"/>
</dbReference>
<feature type="domain" description="Tn3 transposase DDE" evidence="2">
    <location>
        <begin position="2"/>
        <end position="58"/>
    </location>
</feature>
<accession>A0A6J4PQB3</accession>
<reference evidence="3" key="1">
    <citation type="submission" date="2020-02" db="EMBL/GenBank/DDBJ databases">
        <authorList>
            <person name="Meier V. D."/>
        </authorList>
    </citation>
    <scope>NUCLEOTIDE SEQUENCE</scope>
    <source>
        <strain evidence="3">AVDCRST_MAG22</strain>
    </source>
</reference>
<dbReference type="GO" id="GO:0006313">
    <property type="term" value="P:DNA transposition"/>
    <property type="evidence" value="ECO:0007669"/>
    <property type="project" value="InterPro"/>
</dbReference>
<dbReference type="AlphaFoldDB" id="A0A6J4PQB3"/>
<sequence>MNRASGLALFTAAIALWNAAHLPAAVARLTRWDEEIPDEHLDHFSPLGREHITLTGTYRPDLMATSTLETLLNDHPQ</sequence>
<evidence type="ECO:0000313" key="3">
    <source>
        <dbReference type="EMBL" id="CAA9421128.1"/>
    </source>
</evidence>
<organism evidence="3">
    <name type="scientific">uncultured Rubrobacteraceae bacterium</name>
    <dbReference type="NCBI Taxonomy" id="349277"/>
    <lineage>
        <taxon>Bacteria</taxon>
        <taxon>Bacillati</taxon>
        <taxon>Actinomycetota</taxon>
        <taxon>Rubrobacteria</taxon>
        <taxon>Rubrobacterales</taxon>
        <taxon>Rubrobacteraceae</taxon>
        <taxon>environmental samples</taxon>
    </lineage>
</organism>
<feature type="chain" id="PRO_5039188275" description="Tn3 transposase DDE domain-containing protein" evidence="1">
    <location>
        <begin position="20"/>
        <end position="77"/>
    </location>
</feature>
<name>A0A6J4PQB3_9ACTN</name>
<proteinExistence type="predicted"/>
<dbReference type="InterPro" id="IPR002513">
    <property type="entry name" value="Tn3_Tnp_DDE_dom"/>
</dbReference>
<evidence type="ECO:0000259" key="2">
    <source>
        <dbReference type="Pfam" id="PF01526"/>
    </source>
</evidence>
<feature type="signal peptide" evidence="1">
    <location>
        <begin position="1"/>
        <end position="19"/>
    </location>
</feature>
<dbReference type="Pfam" id="PF01526">
    <property type="entry name" value="DDE_Tnp_Tn3"/>
    <property type="match status" value="1"/>
</dbReference>
<dbReference type="GO" id="GO:0004803">
    <property type="term" value="F:transposase activity"/>
    <property type="evidence" value="ECO:0007669"/>
    <property type="project" value="InterPro"/>
</dbReference>
<gene>
    <name evidence="3" type="ORF">AVDCRST_MAG22-2576</name>
</gene>
<evidence type="ECO:0000256" key="1">
    <source>
        <dbReference type="SAM" id="SignalP"/>
    </source>
</evidence>